<evidence type="ECO:0000313" key="2">
    <source>
        <dbReference type="Proteomes" id="UP001224122"/>
    </source>
</evidence>
<gene>
    <name evidence="1" type="ORF">J2S10_005128</name>
</gene>
<dbReference type="Proteomes" id="UP001224122">
    <property type="component" value="Unassembled WGS sequence"/>
</dbReference>
<dbReference type="EMBL" id="JAUSTW010000013">
    <property type="protein sequence ID" value="MDQ0201917.1"/>
    <property type="molecule type" value="Genomic_DNA"/>
</dbReference>
<proteinExistence type="predicted"/>
<accession>A0ABT9Y273</accession>
<protein>
    <submittedName>
        <fullName evidence="1">Competence protein ComK</fullName>
    </submittedName>
</protein>
<dbReference type="Pfam" id="PF06338">
    <property type="entry name" value="ComK"/>
    <property type="match status" value="1"/>
</dbReference>
<dbReference type="InterPro" id="IPR010461">
    <property type="entry name" value="ComK"/>
</dbReference>
<organism evidence="1 2">
    <name type="scientific">Neobacillus ginsengisoli</name>
    <dbReference type="NCBI Taxonomy" id="904295"/>
    <lineage>
        <taxon>Bacteria</taxon>
        <taxon>Bacillati</taxon>
        <taxon>Bacillota</taxon>
        <taxon>Bacilli</taxon>
        <taxon>Bacillales</taxon>
        <taxon>Bacillaceae</taxon>
        <taxon>Neobacillus</taxon>
    </lineage>
</organism>
<reference evidence="1 2" key="1">
    <citation type="submission" date="2023-07" db="EMBL/GenBank/DDBJ databases">
        <title>Genomic Encyclopedia of Type Strains, Phase IV (KMG-IV): sequencing the most valuable type-strain genomes for metagenomic binning, comparative biology and taxonomic classification.</title>
        <authorList>
            <person name="Goeker M."/>
        </authorList>
    </citation>
    <scope>NUCLEOTIDE SEQUENCE [LARGE SCALE GENOMIC DNA]</scope>
    <source>
        <strain evidence="1 2">DSM 27594</strain>
    </source>
</reference>
<evidence type="ECO:0000313" key="1">
    <source>
        <dbReference type="EMBL" id="MDQ0201917.1"/>
    </source>
</evidence>
<comment type="caution">
    <text evidence="1">The sequence shown here is derived from an EMBL/GenBank/DDBJ whole genome shotgun (WGS) entry which is preliminary data.</text>
</comment>
<name>A0ABT9Y273_9BACI</name>
<keyword evidence="2" id="KW-1185">Reference proteome</keyword>
<sequence>MTLEINYIINQHLMCMVGVYDRNGKTCTIVREVNKTFIVDKSPLEILEISIKSIGFNLKGAMATSKWFLGDIHMCPVMVNPILKICLFPIQSAKRVDTMWFNPDHIHRTNSFYRKTNVKFKNGFHMLVNSKLSSFNNKLKIAEQYQEITVEAGKNPTAFLLESKNIQLILSHLLVFKLIAEVLEIIC</sequence>
<dbReference type="RefSeq" id="WP_307413662.1">
    <property type="nucleotide sequence ID" value="NZ_JAUSTW010000013.1"/>
</dbReference>